<dbReference type="EMBL" id="GEEE01024676">
    <property type="protein sequence ID" value="JAP38549.1"/>
    <property type="molecule type" value="Transcribed_RNA"/>
</dbReference>
<protein>
    <submittedName>
        <fullName evidence="1">Uncharacterized protein</fullName>
    </submittedName>
</protein>
<proteinExistence type="predicted"/>
<reference evidence="1" key="1">
    <citation type="submission" date="2016-01" db="EMBL/GenBank/DDBJ databases">
        <title>Reference transcriptome for the parasite Schistocephalus solidus: insights into the molecular evolution of parasitism.</title>
        <authorList>
            <person name="Hebert F.O."/>
            <person name="Grambauer S."/>
            <person name="Barber I."/>
            <person name="Landry C.R."/>
            <person name="Aubin-Horth N."/>
        </authorList>
    </citation>
    <scope>NUCLEOTIDE SEQUENCE</scope>
</reference>
<sequence>MINYFVINKQSAQISYLSSLGGENTQTFVGRIFSALFTFKGRKPGNRAFYGSPINELVLGRIQLHNLTTYNLDVFQWCNTDLNSDRRQLEKAFKNAFEKAHDRLQKGVER</sequence>
<gene>
    <name evidence="1" type="ORF">TR125028</name>
</gene>
<dbReference type="EMBL" id="GEEE01005635">
    <property type="protein sequence ID" value="JAP57590.1"/>
    <property type="molecule type" value="Transcribed_RNA"/>
</dbReference>
<evidence type="ECO:0000313" key="1">
    <source>
        <dbReference type="EMBL" id="JAP57590.1"/>
    </source>
</evidence>
<organism evidence="1">
    <name type="scientific">Schistocephalus solidus</name>
    <name type="common">Tapeworm</name>
    <dbReference type="NCBI Taxonomy" id="70667"/>
    <lineage>
        <taxon>Eukaryota</taxon>
        <taxon>Metazoa</taxon>
        <taxon>Spiralia</taxon>
        <taxon>Lophotrochozoa</taxon>
        <taxon>Platyhelminthes</taxon>
        <taxon>Cestoda</taxon>
        <taxon>Eucestoda</taxon>
        <taxon>Diphyllobothriidea</taxon>
        <taxon>Diphyllobothriidae</taxon>
        <taxon>Schistocephalus</taxon>
    </lineage>
</organism>
<dbReference type="AlphaFoldDB" id="A0A0X3Q286"/>
<accession>A0A0X3Q286</accession>
<name>A0A0X3Q286_SCHSO</name>